<dbReference type="EMBL" id="QXGA01000582">
    <property type="protein sequence ID" value="KAE9143900.1"/>
    <property type="molecule type" value="Genomic_DNA"/>
</dbReference>
<feature type="region of interest" description="Disordered" evidence="1">
    <location>
        <begin position="198"/>
        <end position="253"/>
    </location>
</feature>
<feature type="compositionally biased region" description="Polar residues" evidence="1">
    <location>
        <begin position="234"/>
        <end position="244"/>
    </location>
</feature>
<name>A0A6A3TZ47_9STRA</name>
<proteinExistence type="predicted"/>
<reference evidence="3 4" key="1">
    <citation type="submission" date="2018-08" db="EMBL/GenBank/DDBJ databases">
        <title>Genomic investigation of the strawberry pathogen Phytophthora fragariae indicates pathogenicity is determined by transcriptional variation in three key races.</title>
        <authorList>
            <person name="Adams T.M."/>
            <person name="Armitage A.D."/>
            <person name="Sobczyk M.K."/>
            <person name="Bates H.J."/>
            <person name="Dunwell J.M."/>
            <person name="Nellist C.F."/>
            <person name="Harrison R.J."/>
        </authorList>
    </citation>
    <scope>NUCLEOTIDE SEQUENCE [LARGE SCALE GENOMIC DNA]</scope>
    <source>
        <strain evidence="3 4">NOV-5</strain>
        <strain evidence="2 5">ONT-3</strain>
    </source>
</reference>
<evidence type="ECO:0000256" key="1">
    <source>
        <dbReference type="SAM" id="MobiDB-lite"/>
    </source>
</evidence>
<accession>A0A6A3TZ47</accession>
<dbReference type="AlphaFoldDB" id="A0A6A3TZ47"/>
<evidence type="ECO:0000313" key="3">
    <source>
        <dbReference type="EMBL" id="KAE9143900.1"/>
    </source>
</evidence>
<dbReference type="Proteomes" id="UP000440732">
    <property type="component" value="Unassembled WGS sequence"/>
</dbReference>
<feature type="compositionally biased region" description="Polar residues" evidence="1">
    <location>
        <begin position="198"/>
        <end position="225"/>
    </location>
</feature>
<organism evidence="3 4">
    <name type="scientific">Phytophthora fragariae</name>
    <dbReference type="NCBI Taxonomy" id="53985"/>
    <lineage>
        <taxon>Eukaryota</taxon>
        <taxon>Sar</taxon>
        <taxon>Stramenopiles</taxon>
        <taxon>Oomycota</taxon>
        <taxon>Peronosporomycetes</taxon>
        <taxon>Peronosporales</taxon>
        <taxon>Peronosporaceae</taxon>
        <taxon>Phytophthora</taxon>
    </lineage>
</organism>
<protein>
    <submittedName>
        <fullName evidence="3">Uncharacterized protein</fullName>
    </submittedName>
</protein>
<evidence type="ECO:0000313" key="2">
    <source>
        <dbReference type="EMBL" id="KAE9124614.1"/>
    </source>
</evidence>
<dbReference type="EMBL" id="QXFX01000230">
    <property type="protein sequence ID" value="KAE9124614.1"/>
    <property type="molecule type" value="Genomic_DNA"/>
</dbReference>
<dbReference type="Proteomes" id="UP000488956">
    <property type="component" value="Unassembled WGS sequence"/>
</dbReference>
<comment type="caution">
    <text evidence="3">The sequence shown here is derived from an EMBL/GenBank/DDBJ whole genome shotgun (WGS) entry which is preliminary data.</text>
</comment>
<evidence type="ECO:0000313" key="4">
    <source>
        <dbReference type="Proteomes" id="UP000440732"/>
    </source>
</evidence>
<sequence>MTVVASLVSEHACELIHGQYTYALGPASYTVDEGCPDVYFLKSVSTEDDALDEVNAEYSVTKRDWNCFGLFMSTRLLPCRHLRKALGDDTVIPTQLLNGRWLFSSVRSAIEFNSSSDTTALSEPFAVRPVLPDTDRPWDNHRKYREALPIATGICDGMAGLGMPQYHAVMNYLQEVARQFKRGDKSAWVSSMNKYQHQATIRAGNPSSESGNHSGETGNHSSEAGNHSGETDELSANTEMSSQMMGVRSGSVE</sequence>
<gene>
    <name evidence="3" type="ORF">PF006_g11110</name>
    <name evidence="2" type="ORF">PF010_g5949</name>
</gene>
<evidence type="ECO:0000313" key="5">
    <source>
        <dbReference type="Proteomes" id="UP000488956"/>
    </source>
</evidence>